<organism evidence="10 11">
    <name type="scientific">Scleropages formosus</name>
    <name type="common">Asian bonytongue</name>
    <name type="synonym">Osteoglossum formosum</name>
    <dbReference type="NCBI Taxonomy" id="113540"/>
    <lineage>
        <taxon>Eukaryota</taxon>
        <taxon>Metazoa</taxon>
        <taxon>Chordata</taxon>
        <taxon>Craniata</taxon>
        <taxon>Vertebrata</taxon>
        <taxon>Euteleostomi</taxon>
        <taxon>Actinopterygii</taxon>
        <taxon>Neopterygii</taxon>
        <taxon>Teleostei</taxon>
        <taxon>Osteoglossocephala</taxon>
        <taxon>Osteoglossomorpha</taxon>
        <taxon>Osteoglossiformes</taxon>
        <taxon>Osteoglossidae</taxon>
        <taxon>Scleropages</taxon>
    </lineage>
</organism>
<feature type="region of interest" description="Disordered" evidence="8">
    <location>
        <begin position="1"/>
        <end position="40"/>
    </location>
</feature>
<feature type="transmembrane region" description="Helical" evidence="9">
    <location>
        <begin position="372"/>
        <end position="392"/>
    </location>
</feature>
<evidence type="ECO:0000256" key="5">
    <source>
        <dbReference type="ARBA" id="ARBA00022692"/>
    </source>
</evidence>
<feature type="transmembrane region" description="Helical" evidence="9">
    <location>
        <begin position="189"/>
        <end position="208"/>
    </location>
</feature>
<name>A0A8C9VJS5_SCLFO</name>
<accession>A0A8C9VJS5</accession>
<dbReference type="GO" id="GO:0005637">
    <property type="term" value="C:nuclear inner membrane"/>
    <property type="evidence" value="ECO:0007669"/>
    <property type="project" value="TreeGrafter"/>
</dbReference>
<protein>
    <submittedName>
        <fullName evidence="10">Dpy-19-like 1, like (H. sapiens)</fullName>
    </submittedName>
</protein>
<keyword evidence="4" id="KW-0808">Transferase</keyword>
<evidence type="ECO:0000313" key="11">
    <source>
        <dbReference type="Proteomes" id="UP000694397"/>
    </source>
</evidence>
<gene>
    <name evidence="10" type="primary">DPY19L2</name>
    <name evidence="10" type="synonym">dpy19l1l</name>
</gene>
<dbReference type="PANTHER" id="PTHR31488">
    <property type="entry name" value="DPY-19-LIKE 1, LIKE (H. SAPIENS)"/>
    <property type="match status" value="1"/>
</dbReference>
<feature type="transmembrane region" description="Helical" evidence="9">
    <location>
        <begin position="47"/>
        <end position="67"/>
    </location>
</feature>
<evidence type="ECO:0000256" key="7">
    <source>
        <dbReference type="ARBA" id="ARBA00023136"/>
    </source>
</evidence>
<evidence type="ECO:0000256" key="8">
    <source>
        <dbReference type="SAM" id="MobiDB-lite"/>
    </source>
</evidence>
<keyword evidence="6 9" id="KW-1133">Transmembrane helix</keyword>
<dbReference type="Proteomes" id="UP000694397">
    <property type="component" value="Chromosome 8"/>
</dbReference>
<dbReference type="Pfam" id="PF10034">
    <property type="entry name" value="Dpy19"/>
    <property type="match status" value="2"/>
</dbReference>
<reference evidence="10 11" key="1">
    <citation type="submission" date="2019-04" db="EMBL/GenBank/DDBJ databases">
        <authorList>
            <consortium name="Wellcome Sanger Institute Data Sharing"/>
        </authorList>
    </citation>
    <scope>NUCLEOTIDE SEQUENCE [LARGE SCALE GENOMIC DNA]</scope>
</reference>
<dbReference type="AlphaFoldDB" id="A0A8C9VJS5"/>
<reference evidence="10" key="2">
    <citation type="submission" date="2025-08" db="UniProtKB">
        <authorList>
            <consortium name="Ensembl"/>
        </authorList>
    </citation>
    <scope>IDENTIFICATION</scope>
</reference>
<keyword evidence="11" id="KW-1185">Reference proteome</keyword>
<reference evidence="10" key="3">
    <citation type="submission" date="2025-09" db="UniProtKB">
        <authorList>
            <consortium name="Ensembl"/>
        </authorList>
    </citation>
    <scope>IDENTIFICATION</scope>
</reference>
<comment type="similarity">
    <text evidence="2">Belongs to the dpy-19 family.</text>
</comment>
<evidence type="ECO:0000256" key="9">
    <source>
        <dbReference type="SAM" id="Phobius"/>
    </source>
</evidence>
<keyword evidence="3" id="KW-0328">Glycosyltransferase</keyword>
<evidence type="ECO:0000256" key="1">
    <source>
        <dbReference type="ARBA" id="ARBA00004141"/>
    </source>
</evidence>
<evidence type="ECO:0000256" key="2">
    <source>
        <dbReference type="ARBA" id="ARBA00008744"/>
    </source>
</evidence>
<dbReference type="InterPro" id="IPR018732">
    <property type="entry name" value="Dpy-19/Dpy-19-like"/>
</dbReference>
<dbReference type="PANTHER" id="PTHR31488:SF1">
    <property type="entry name" value="C-MANNOSYLTRANSFERASE DPY19L1"/>
    <property type="match status" value="1"/>
</dbReference>
<dbReference type="GeneTree" id="ENSGT00530000063023"/>
<evidence type="ECO:0000256" key="6">
    <source>
        <dbReference type="ARBA" id="ARBA00022989"/>
    </source>
</evidence>
<keyword evidence="7 9" id="KW-0472">Membrane</keyword>
<evidence type="ECO:0000256" key="3">
    <source>
        <dbReference type="ARBA" id="ARBA00022676"/>
    </source>
</evidence>
<evidence type="ECO:0000313" key="10">
    <source>
        <dbReference type="Ensembl" id="ENSSFOP00015060029.1"/>
    </source>
</evidence>
<feature type="transmembrane region" description="Helical" evidence="9">
    <location>
        <begin position="246"/>
        <end position="264"/>
    </location>
</feature>
<evidence type="ECO:0000256" key="4">
    <source>
        <dbReference type="ARBA" id="ARBA00022679"/>
    </source>
</evidence>
<comment type="subcellular location">
    <subcellularLocation>
        <location evidence="1">Membrane</location>
        <topology evidence="1">Multi-pass membrane protein</topology>
    </subcellularLocation>
</comment>
<feature type="transmembrane region" description="Helical" evidence="9">
    <location>
        <begin position="456"/>
        <end position="478"/>
    </location>
</feature>
<proteinExistence type="inferred from homology"/>
<keyword evidence="5 9" id="KW-0812">Transmembrane</keyword>
<dbReference type="Ensembl" id="ENSSFOT00015068457.1">
    <property type="protein sequence ID" value="ENSSFOP00015060029.1"/>
    <property type="gene ID" value="ENSSFOG00015022599.2"/>
</dbReference>
<feature type="transmembrane region" description="Helical" evidence="9">
    <location>
        <begin position="271"/>
        <end position="287"/>
    </location>
</feature>
<feature type="transmembrane region" description="Helical" evidence="9">
    <location>
        <begin position="323"/>
        <end position="352"/>
    </location>
</feature>
<dbReference type="GO" id="GO:0000030">
    <property type="term" value="F:mannosyltransferase activity"/>
    <property type="evidence" value="ECO:0007669"/>
    <property type="project" value="TreeGrafter"/>
</dbReference>
<feature type="transmembrane region" description="Helical" evidence="9">
    <location>
        <begin position="293"/>
        <end position="311"/>
    </location>
</feature>
<sequence>MAVKTRRPAVQPVDTEKSPATHRGRRPPRESRATSGLPAGGRAARAGLSYAVLIVGLAALAGLAHWYHLSYLFENDRHFSHLSTLEKEMAFRTEMGLYYSYYKTIIEAPSFASGLHSIMNDRLTEYPLVINTLKRFNLYPEVVLASWYRMYTSTMDFFGISTKMCWSVNRGEGLSPVESCEGLGDPAHFYVSFVFLLNGVMMSLFFLYGTYLSGSWLGGTTTVLCFFFNHGESTRVMWTPPLRESFSYPFLVLQMLLLTYILRYDKIPRRRALVALGVSNVLFMLPWQFAQFVLLTQISCLFASYIMGYLTPTKMQLVLITHIISLGVCFVLMFGNAMLLTSFYASSLVSVWVSIPWRSKPSPGKYIVNHVWLTHLFSYTGLFAWLISTIILKFTMSMVFGASDDAHISSLIKSKFTSYKDFDTLMYTCAAEFDFMERELSTKDQINDPHGIQRCLFMHSLVFHTLQLMAFAVLAVLIMRLKLFLTPQMCLMGSLICSRQLFGWLTERYKHQVMVFAMFSMMAVQGVSNLQAQWNIMGEFSNLPQEELLQWIQDNTSPDSVFAGAMPTMASVKLSALRPIVNHPHYEDAGLRERTKLVYAMYSRMPADVVRKNLEKLQVDYYILEDSWCTKRSRPGCSMPEIWDVEDPKNKGKVPLCTIMSRDARPHFITVFQNSVYKVLRVLRTGSKAVR</sequence>